<gene>
    <name evidence="1" type="ORF">PAXRUDRAFT_18891</name>
</gene>
<evidence type="ECO:0000313" key="2">
    <source>
        <dbReference type="Proteomes" id="UP000054538"/>
    </source>
</evidence>
<evidence type="ECO:0000313" key="1">
    <source>
        <dbReference type="EMBL" id="KIK75555.1"/>
    </source>
</evidence>
<organism evidence="1 2">
    <name type="scientific">Paxillus rubicundulus Ve08.2h10</name>
    <dbReference type="NCBI Taxonomy" id="930991"/>
    <lineage>
        <taxon>Eukaryota</taxon>
        <taxon>Fungi</taxon>
        <taxon>Dikarya</taxon>
        <taxon>Basidiomycota</taxon>
        <taxon>Agaricomycotina</taxon>
        <taxon>Agaricomycetes</taxon>
        <taxon>Agaricomycetidae</taxon>
        <taxon>Boletales</taxon>
        <taxon>Paxilineae</taxon>
        <taxon>Paxillaceae</taxon>
        <taxon>Paxillus</taxon>
    </lineage>
</organism>
<reference evidence="1 2" key="1">
    <citation type="submission" date="2014-04" db="EMBL/GenBank/DDBJ databases">
        <authorList>
            <consortium name="DOE Joint Genome Institute"/>
            <person name="Kuo A."/>
            <person name="Kohler A."/>
            <person name="Jargeat P."/>
            <person name="Nagy L.G."/>
            <person name="Floudas D."/>
            <person name="Copeland A."/>
            <person name="Barry K.W."/>
            <person name="Cichocki N."/>
            <person name="Veneault-Fourrey C."/>
            <person name="LaButti K."/>
            <person name="Lindquist E.A."/>
            <person name="Lipzen A."/>
            <person name="Lundell T."/>
            <person name="Morin E."/>
            <person name="Murat C."/>
            <person name="Sun H."/>
            <person name="Tunlid A."/>
            <person name="Henrissat B."/>
            <person name="Grigoriev I.V."/>
            <person name="Hibbett D.S."/>
            <person name="Martin F."/>
            <person name="Nordberg H.P."/>
            <person name="Cantor M.N."/>
            <person name="Hua S.X."/>
        </authorList>
    </citation>
    <scope>NUCLEOTIDE SEQUENCE [LARGE SCALE GENOMIC DNA]</scope>
    <source>
        <strain evidence="1 2">Ve08.2h10</strain>
    </source>
</reference>
<dbReference type="InParanoid" id="A0A0D0DDQ5"/>
<sequence length="98" mass="10714">MSAVAAVNSIFHPCVVAQHLSSEIVIYACKIGLVVTIAYPISSQGRRVVPNGIFLWKELQGLVWECFCGLVSGQPTPARFINEAFSGHTVVHCYHVKD</sequence>
<dbReference type="EMBL" id="KN828023">
    <property type="protein sequence ID" value="KIK75555.1"/>
    <property type="molecule type" value="Genomic_DNA"/>
</dbReference>
<protein>
    <submittedName>
        <fullName evidence="1">Uncharacterized protein</fullName>
    </submittedName>
</protein>
<dbReference type="AlphaFoldDB" id="A0A0D0DDQ5"/>
<dbReference type="Proteomes" id="UP000054538">
    <property type="component" value="Unassembled WGS sequence"/>
</dbReference>
<reference evidence="2" key="2">
    <citation type="submission" date="2015-01" db="EMBL/GenBank/DDBJ databases">
        <title>Evolutionary Origins and Diversification of the Mycorrhizal Mutualists.</title>
        <authorList>
            <consortium name="DOE Joint Genome Institute"/>
            <consortium name="Mycorrhizal Genomics Consortium"/>
            <person name="Kohler A."/>
            <person name="Kuo A."/>
            <person name="Nagy L.G."/>
            <person name="Floudas D."/>
            <person name="Copeland A."/>
            <person name="Barry K.W."/>
            <person name="Cichocki N."/>
            <person name="Veneault-Fourrey C."/>
            <person name="LaButti K."/>
            <person name="Lindquist E.A."/>
            <person name="Lipzen A."/>
            <person name="Lundell T."/>
            <person name="Morin E."/>
            <person name="Murat C."/>
            <person name="Riley R."/>
            <person name="Ohm R."/>
            <person name="Sun H."/>
            <person name="Tunlid A."/>
            <person name="Henrissat B."/>
            <person name="Grigoriev I.V."/>
            <person name="Hibbett D.S."/>
            <person name="Martin F."/>
        </authorList>
    </citation>
    <scope>NUCLEOTIDE SEQUENCE [LARGE SCALE GENOMIC DNA]</scope>
    <source>
        <strain evidence="2">Ve08.2h10</strain>
    </source>
</reference>
<dbReference type="OrthoDB" id="2672156at2759"/>
<dbReference type="HOGENOM" id="CLU_182451_0_0_1"/>
<keyword evidence="2" id="KW-1185">Reference proteome</keyword>
<accession>A0A0D0DDQ5</accession>
<name>A0A0D0DDQ5_9AGAM</name>
<proteinExistence type="predicted"/>